<gene>
    <name evidence="2" type="primary">B1018E06.39</name>
</gene>
<protein>
    <submittedName>
        <fullName evidence="2">Uncharacterized protein</fullName>
    </submittedName>
</protein>
<organism evidence="2 3">
    <name type="scientific">Oryza sativa subsp. japonica</name>
    <name type="common">Rice</name>
    <dbReference type="NCBI Taxonomy" id="39947"/>
    <lineage>
        <taxon>Eukaryota</taxon>
        <taxon>Viridiplantae</taxon>
        <taxon>Streptophyta</taxon>
        <taxon>Embryophyta</taxon>
        <taxon>Tracheophyta</taxon>
        <taxon>Spermatophyta</taxon>
        <taxon>Magnoliopsida</taxon>
        <taxon>Liliopsida</taxon>
        <taxon>Poales</taxon>
        <taxon>Poaceae</taxon>
        <taxon>BOP clade</taxon>
        <taxon>Oryzoideae</taxon>
        <taxon>Oryzeae</taxon>
        <taxon>Oryzinae</taxon>
        <taxon>Oryza</taxon>
        <taxon>Oryza sativa</taxon>
    </lineage>
</organism>
<name>Q5Z6Z5_ORYSJ</name>
<reference evidence="3" key="2">
    <citation type="journal article" date="2008" name="Nucleic Acids Res.">
        <title>The rice annotation project database (RAP-DB): 2008 update.</title>
        <authorList>
            <consortium name="The rice annotation project (RAP)"/>
        </authorList>
    </citation>
    <scope>GENOME REANNOTATION</scope>
    <source>
        <strain evidence="3">cv. Nipponbare</strain>
    </source>
</reference>
<feature type="region of interest" description="Disordered" evidence="1">
    <location>
        <begin position="45"/>
        <end position="93"/>
    </location>
</feature>
<dbReference type="AlphaFoldDB" id="Q5Z6Z5"/>
<dbReference type="EMBL" id="AP004809">
    <property type="protein sequence ID" value="BAD54274.1"/>
    <property type="molecule type" value="Genomic_DNA"/>
</dbReference>
<evidence type="ECO:0000313" key="2">
    <source>
        <dbReference type="EMBL" id="BAD54274.1"/>
    </source>
</evidence>
<dbReference type="Proteomes" id="UP000000763">
    <property type="component" value="Chromosome 6"/>
</dbReference>
<reference evidence="3" key="1">
    <citation type="journal article" date="2005" name="Nature">
        <title>The map-based sequence of the rice genome.</title>
        <authorList>
            <consortium name="International rice genome sequencing project (IRGSP)"/>
            <person name="Matsumoto T."/>
            <person name="Wu J."/>
            <person name="Kanamori H."/>
            <person name="Katayose Y."/>
            <person name="Fujisawa M."/>
            <person name="Namiki N."/>
            <person name="Mizuno H."/>
            <person name="Yamamoto K."/>
            <person name="Antonio B.A."/>
            <person name="Baba T."/>
            <person name="Sakata K."/>
            <person name="Nagamura Y."/>
            <person name="Aoki H."/>
            <person name="Arikawa K."/>
            <person name="Arita K."/>
            <person name="Bito T."/>
            <person name="Chiden Y."/>
            <person name="Fujitsuka N."/>
            <person name="Fukunaka R."/>
            <person name="Hamada M."/>
            <person name="Harada C."/>
            <person name="Hayashi A."/>
            <person name="Hijishita S."/>
            <person name="Honda M."/>
            <person name="Hosokawa S."/>
            <person name="Ichikawa Y."/>
            <person name="Idonuma A."/>
            <person name="Iijima M."/>
            <person name="Ikeda M."/>
            <person name="Ikeno M."/>
            <person name="Ito K."/>
            <person name="Ito S."/>
            <person name="Ito T."/>
            <person name="Ito Y."/>
            <person name="Ito Y."/>
            <person name="Iwabuchi A."/>
            <person name="Kamiya K."/>
            <person name="Karasawa W."/>
            <person name="Kurita K."/>
            <person name="Katagiri S."/>
            <person name="Kikuta A."/>
            <person name="Kobayashi H."/>
            <person name="Kobayashi N."/>
            <person name="Machita K."/>
            <person name="Maehara T."/>
            <person name="Masukawa M."/>
            <person name="Mizubayashi T."/>
            <person name="Mukai Y."/>
            <person name="Nagasaki H."/>
            <person name="Nagata Y."/>
            <person name="Naito S."/>
            <person name="Nakashima M."/>
            <person name="Nakama Y."/>
            <person name="Nakamichi Y."/>
            <person name="Nakamura M."/>
            <person name="Meguro A."/>
            <person name="Negishi M."/>
            <person name="Ohta I."/>
            <person name="Ohta T."/>
            <person name="Okamoto M."/>
            <person name="Ono N."/>
            <person name="Saji S."/>
            <person name="Sakaguchi M."/>
            <person name="Sakai K."/>
            <person name="Shibata M."/>
            <person name="Shimokawa T."/>
            <person name="Song J."/>
            <person name="Takazaki Y."/>
            <person name="Terasawa K."/>
            <person name="Tsugane M."/>
            <person name="Tsuji K."/>
            <person name="Ueda S."/>
            <person name="Waki K."/>
            <person name="Yamagata H."/>
            <person name="Yamamoto M."/>
            <person name="Yamamoto S."/>
            <person name="Yamane H."/>
            <person name="Yoshiki S."/>
            <person name="Yoshihara R."/>
            <person name="Yukawa K."/>
            <person name="Zhong H."/>
            <person name="Yano M."/>
            <person name="Yuan Q."/>
            <person name="Ouyang S."/>
            <person name="Liu J."/>
            <person name="Jones K.M."/>
            <person name="Gansberger K."/>
            <person name="Moffat K."/>
            <person name="Hill J."/>
            <person name="Bera J."/>
            <person name="Fadrosh D."/>
            <person name="Jin S."/>
            <person name="Johri S."/>
            <person name="Kim M."/>
            <person name="Overton L."/>
            <person name="Reardon M."/>
            <person name="Tsitrin T."/>
            <person name="Vuong H."/>
            <person name="Weaver B."/>
            <person name="Ciecko A."/>
            <person name="Tallon L."/>
            <person name="Jackson J."/>
            <person name="Pai G."/>
            <person name="Aken S.V."/>
            <person name="Utterback T."/>
            <person name="Reidmuller S."/>
            <person name="Feldblyum T."/>
            <person name="Hsiao J."/>
            <person name="Zismann V."/>
            <person name="Iobst S."/>
            <person name="de Vazeille A.R."/>
            <person name="Buell C.R."/>
            <person name="Ying K."/>
            <person name="Li Y."/>
            <person name="Lu T."/>
            <person name="Huang Y."/>
            <person name="Zhao Q."/>
            <person name="Feng Q."/>
            <person name="Zhang L."/>
            <person name="Zhu J."/>
            <person name="Weng Q."/>
            <person name="Mu J."/>
            <person name="Lu Y."/>
            <person name="Fan D."/>
            <person name="Liu Y."/>
            <person name="Guan J."/>
            <person name="Zhang Y."/>
            <person name="Yu S."/>
            <person name="Liu X."/>
            <person name="Zhang Y."/>
            <person name="Hong G."/>
            <person name="Han B."/>
            <person name="Choisne N."/>
            <person name="Demange N."/>
            <person name="Orjeda G."/>
            <person name="Samain S."/>
            <person name="Cattolico L."/>
            <person name="Pelletier E."/>
            <person name="Couloux A."/>
            <person name="Segurens B."/>
            <person name="Wincker P."/>
            <person name="D'Hont A."/>
            <person name="Scarpelli C."/>
            <person name="Weissenbach J."/>
            <person name="Salanoubat M."/>
            <person name="Quetier F."/>
            <person name="Yu Y."/>
            <person name="Kim H.R."/>
            <person name="Rambo T."/>
            <person name="Currie J."/>
            <person name="Collura K."/>
            <person name="Luo M."/>
            <person name="Yang T."/>
            <person name="Ammiraju J.S.S."/>
            <person name="Engler F."/>
            <person name="Soderlund C."/>
            <person name="Wing R.A."/>
            <person name="Palmer L.E."/>
            <person name="de la Bastide M."/>
            <person name="Spiegel L."/>
            <person name="Nascimento L."/>
            <person name="Zutavern T."/>
            <person name="O'Shaughnessy A."/>
            <person name="Dike S."/>
            <person name="Dedhia N."/>
            <person name="Preston R."/>
            <person name="Balija V."/>
            <person name="McCombie W.R."/>
            <person name="Chow T."/>
            <person name="Chen H."/>
            <person name="Chung M."/>
            <person name="Chen C."/>
            <person name="Shaw J."/>
            <person name="Wu H."/>
            <person name="Hsiao K."/>
            <person name="Chao Y."/>
            <person name="Chu M."/>
            <person name="Cheng C."/>
            <person name="Hour A."/>
            <person name="Lee P."/>
            <person name="Lin S."/>
            <person name="Lin Y."/>
            <person name="Liou J."/>
            <person name="Liu S."/>
            <person name="Hsing Y."/>
            <person name="Raghuvanshi S."/>
            <person name="Mohanty A."/>
            <person name="Bharti A.K."/>
            <person name="Gaur A."/>
            <person name="Gupta V."/>
            <person name="Kumar D."/>
            <person name="Ravi V."/>
            <person name="Vij S."/>
            <person name="Kapur A."/>
            <person name="Khurana P."/>
            <person name="Khurana P."/>
            <person name="Khurana J.P."/>
            <person name="Tyagi A.K."/>
            <person name="Gaikwad K."/>
            <person name="Singh A."/>
            <person name="Dalal V."/>
            <person name="Srivastava S."/>
            <person name="Dixit A."/>
            <person name="Pal A.K."/>
            <person name="Ghazi I.A."/>
            <person name="Yadav M."/>
            <person name="Pandit A."/>
            <person name="Bhargava A."/>
            <person name="Sureshbabu K."/>
            <person name="Batra K."/>
            <person name="Sharma T.R."/>
            <person name="Mohapatra T."/>
            <person name="Singh N.K."/>
            <person name="Messing J."/>
            <person name="Nelson A.B."/>
            <person name="Fuks G."/>
            <person name="Kavchok S."/>
            <person name="Keizer G."/>
            <person name="Linton E."/>
            <person name="Llaca V."/>
            <person name="Song R."/>
            <person name="Tanyolac B."/>
            <person name="Young S."/>
            <person name="Ho-Il K."/>
            <person name="Hahn J.H."/>
            <person name="Sangsakoo G."/>
            <person name="Vanavichit A."/>
            <person name="de Mattos Luiz.A.T."/>
            <person name="Zimmer P.D."/>
            <person name="Malone G."/>
            <person name="Dellagostin O."/>
            <person name="de Oliveira A.C."/>
            <person name="Bevan M."/>
            <person name="Bancroft I."/>
            <person name="Minx P."/>
            <person name="Cordum H."/>
            <person name="Wilson R."/>
            <person name="Cheng Z."/>
            <person name="Jin W."/>
            <person name="Jiang J."/>
            <person name="Leong S.A."/>
            <person name="Iwama H."/>
            <person name="Gojobori T."/>
            <person name="Itoh T."/>
            <person name="Niimura Y."/>
            <person name="Fujii Y."/>
            <person name="Habara T."/>
            <person name="Sakai H."/>
            <person name="Sato Y."/>
            <person name="Wilson G."/>
            <person name="Kumar K."/>
            <person name="McCouch S."/>
            <person name="Juretic N."/>
            <person name="Hoen D."/>
            <person name="Wright S."/>
            <person name="Bruskiewich R."/>
            <person name="Bureau T."/>
            <person name="Miyao A."/>
            <person name="Hirochika H."/>
            <person name="Nishikawa T."/>
            <person name="Kadowaki K."/>
            <person name="Sugiura M."/>
            <person name="Burr B."/>
            <person name="Sasaki T."/>
        </authorList>
    </citation>
    <scope>NUCLEOTIDE SEQUENCE [LARGE SCALE GENOMIC DNA]</scope>
    <source>
        <strain evidence="3">cv. Nipponbare</strain>
    </source>
</reference>
<sequence length="163" mass="18491">MAVGDFVSIYAQLNIELAEQAAQWPAMSNQEKNKKRNQQINMDIIAEESREKTRRDSPERRPPWLHADTIDGDEPFSEQLDSHAGCEGQRRGSRSLACRPMLALAAGFNENRDESSFCSAPSHGDEIWIEEVWTREDEGSEGFSANIHRCCGRLSAKMPHLRF</sequence>
<accession>Q5Z6Z5</accession>
<proteinExistence type="predicted"/>
<evidence type="ECO:0000313" key="3">
    <source>
        <dbReference type="Proteomes" id="UP000000763"/>
    </source>
</evidence>
<evidence type="ECO:0000256" key="1">
    <source>
        <dbReference type="SAM" id="MobiDB-lite"/>
    </source>
</evidence>
<feature type="compositionally biased region" description="Basic and acidic residues" evidence="1">
    <location>
        <begin position="47"/>
        <end position="62"/>
    </location>
</feature>